<accession>A0A670HSN5</accession>
<dbReference type="PANTHER" id="PTHR31278">
    <property type="entry name" value="CHCHD1"/>
    <property type="match status" value="1"/>
</dbReference>
<dbReference type="Proteomes" id="UP000472272">
    <property type="component" value="Chromosome 5"/>
</dbReference>
<proteinExistence type="predicted"/>
<dbReference type="GeneID" id="114597029"/>
<dbReference type="GO" id="GO:0005654">
    <property type="term" value="C:nucleoplasm"/>
    <property type="evidence" value="ECO:0007669"/>
    <property type="project" value="TreeGrafter"/>
</dbReference>
<dbReference type="KEGG" id="pmua:114597029"/>
<dbReference type="PANTHER" id="PTHR31278:SF2">
    <property type="entry name" value="SMALL RIBOSOMAL SUBUNIT PROTEIN MS37"/>
    <property type="match status" value="1"/>
</dbReference>
<dbReference type="OrthoDB" id="5825849at2759"/>
<dbReference type="Ensembl" id="ENSPMRT00000002717.1">
    <property type="protein sequence ID" value="ENSPMRP00000002551.1"/>
    <property type="gene ID" value="ENSPMRG00000001838.1"/>
</dbReference>
<reference evidence="1 2" key="1">
    <citation type="journal article" date="2019" name="Proc. Natl. Acad. Sci. U.S.A.">
        <title>Regulatory changes in pterin and carotenoid genes underlie balanced color polymorphisms in the wall lizard.</title>
        <authorList>
            <person name="Andrade P."/>
            <person name="Pinho C."/>
            <person name="Perez I de Lanuza G."/>
            <person name="Afonso S."/>
            <person name="Brejcha J."/>
            <person name="Rubin C.J."/>
            <person name="Wallerman O."/>
            <person name="Pereira P."/>
            <person name="Sabatino S.J."/>
            <person name="Bellati A."/>
            <person name="Pellitteri-Rosa D."/>
            <person name="Bosakova Z."/>
            <person name="Bunikis I."/>
            <person name="Carretero M.A."/>
            <person name="Feiner N."/>
            <person name="Marsik P."/>
            <person name="Pauperio F."/>
            <person name="Salvi D."/>
            <person name="Soler L."/>
            <person name="While G.M."/>
            <person name="Uller T."/>
            <person name="Font E."/>
            <person name="Andersson L."/>
            <person name="Carneiro M."/>
        </authorList>
    </citation>
    <scope>NUCLEOTIDE SEQUENCE</scope>
</reference>
<reference evidence="1" key="3">
    <citation type="submission" date="2025-09" db="UniProtKB">
        <authorList>
            <consortium name="Ensembl"/>
        </authorList>
    </citation>
    <scope>IDENTIFICATION</scope>
</reference>
<dbReference type="OMA" id="ATCLTEM"/>
<keyword evidence="2" id="KW-1185">Reference proteome</keyword>
<dbReference type="GO" id="GO:0005761">
    <property type="term" value="C:mitochondrial ribosome"/>
    <property type="evidence" value="ECO:0007669"/>
    <property type="project" value="InterPro"/>
</dbReference>
<dbReference type="AlphaFoldDB" id="A0A670HSN5"/>
<name>A0A670HSN5_PODMU</name>
<dbReference type="InterPro" id="IPR033620">
    <property type="entry name" value="Ribosomal_mS37_met"/>
</dbReference>
<sequence>MAAATPSSGYAAWVARLAELKKLRGKQPRVRPYRPLVLANQVSNRRLGLGEATCITEMSLMMACWKQNEFSDVTCAQEIQTFFNCAAKAEAERKQNLRQESLGQSGKLGSKQINKLLKRFPNITYNY</sequence>
<protein>
    <submittedName>
        <fullName evidence="1">Coiled-coil-helix-coiled-coil-helix domain containing 1</fullName>
    </submittedName>
</protein>
<dbReference type="CTD" id="118487"/>
<dbReference type="GO" id="GO:0003723">
    <property type="term" value="F:RNA binding"/>
    <property type="evidence" value="ECO:0007669"/>
    <property type="project" value="TreeGrafter"/>
</dbReference>
<reference evidence="1" key="2">
    <citation type="submission" date="2025-08" db="UniProtKB">
        <authorList>
            <consortium name="Ensembl"/>
        </authorList>
    </citation>
    <scope>IDENTIFICATION</scope>
</reference>
<organism evidence="1 2">
    <name type="scientific">Podarcis muralis</name>
    <name type="common">Wall lizard</name>
    <name type="synonym">Lacerta muralis</name>
    <dbReference type="NCBI Taxonomy" id="64176"/>
    <lineage>
        <taxon>Eukaryota</taxon>
        <taxon>Metazoa</taxon>
        <taxon>Chordata</taxon>
        <taxon>Craniata</taxon>
        <taxon>Vertebrata</taxon>
        <taxon>Euteleostomi</taxon>
        <taxon>Lepidosauria</taxon>
        <taxon>Squamata</taxon>
        <taxon>Bifurcata</taxon>
        <taxon>Unidentata</taxon>
        <taxon>Episquamata</taxon>
        <taxon>Laterata</taxon>
        <taxon>Lacertibaenia</taxon>
        <taxon>Lacertidae</taxon>
        <taxon>Podarcis</taxon>
    </lineage>
</organism>
<gene>
    <name evidence="1" type="primary">CHCHD1</name>
</gene>
<dbReference type="GeneTree" id="ENSGT00390000007683"/>
<dbReference type="RefSeq" id="XP_028584870.1">
    <property type="nucleotide sequence ID" value="XM_028729037.1"/>
</dbReference>
<dbReference type="GO" id="GO:0032543">
    <property type="term" value="P:mitochondrial translation"/>
    <property type="evidence" value="ECO:0007669"/>
    <property type="project" value="InterPro"/>
</dbReference>
<evidence type="ECO:0000313" key="2">
    <source>
        <dbReference type="Proteomes" id="UP000472272"/>
    </source>
</evidence>
<evidence type="ECO:0000313" key="1">
    <source>
        <dbReference type="Ensembl" id="ENSPMRP00000002551.1"/>
    </source>
</evidence>